<name>D2JP82_9STRA</name>
<keyword evidence="5 8" id="KW-0472">Membrane</keyword>
<dbReference type="EC" id="7.1.1.2" evidence="7"/>
<evidence type="ECO:0000256" key="4">
    <source>
        <dbReference type="ARBA" id="ARBA00022989"/>
    </source>
</evidence>
<dbReference type="EMBL" id="GU002153">
    <property type="protein sequence ID" value="ACX62011.1"/>
    <property type="molecule type" value="Genomic_DNA"/>
</dbReference>
<feature type="transmembrane region" description="Helical" evidence="8">
    <location>
        <begin position="239"/>
        <end position="258"/>
    </location>
</feature>
<reference evidence="9" key="1">
    <citation type="journal article" date="2010" name="Curr. Genet.">
        <title>Complete sequence of the mitochondrial genome of a diatom alga Synedra acus and comparative analysis of diatom mitochondrial genomes.</title>
        <authorList>
            <person name="Ravin N.V."/>
            <person name="Galachyants Y.P."/>
            <person name="Mardanov A.V."/>
            <person name="Beletsky A.V."/>
            <person name="Petrova D.P."/>
            <person name="Sherbakova T.A."/>
            <person name="Zakharova Y.R."/>
            <person name="Likhoshway Y.V."/>
            <person name="Skryabin K.G."/>
            <person name="Grachev M.A."/>
        </authorList>
    </citation>
    <scope>NUCLEOTIDE SEQUENCE [LARGE SCALE GENOMIC DNA]</scope>
</reference>
<evidence type="ECO:0000256" key="7">
    <source>
        <dbReference type="RuleBase" id="RU000473"/>
    </source>
</evidence>
<dbReference type="GO" id="GO:0008137">
    <property type="term" value="F:NADH dehydrogenase (ubiquinone) activity"/>
    <property type="evidence" value="ECO:0007669"/>
    <property type="project" value="UniProtKB-EC"/>
</dbReference>
<accession>D2JP82</accession>
<feature type="transmembrane region" description="Helical" evidence="8">
    <location>
        <begin position="6"/>
        <end position="31"/>
    </location>
</feature>
<protein>
    <recommendedName>
        <fullName evidence="7">NADH-ubiquinone oxidoreductase chain 1</fullName>
        <ecNumber evidence="7">7.1.1.2</ecNumber>
    </recommendedName>
</protein>
<evidence type="ECO:0000256" key="6">
    <source>
        <dbReference type="RuleBase" id="RU000471"/>
    </source>
</evidence>
<geneLocation type="mitochondrion" evidence="9"/>
<dbReference type="GO" id="GO:0005743">
    <property type="term" value="C:mitochondrial inner membrane"/>
    <property type="evidence" value="ECO:0007669"/>
    <property type="project" value="UniProtKB-SubCell"/>
</dbReference>
<dbReference type="HAMAP" id="MF_01350">
    <property type="entry name" value="NDH1_NuoH"/>
    <property type="match status" value="1"/>
</dbReference>
<feature type="transmembrane region" description="Helical" evidence="8">
    <location>
        <begin position="153"/>
        <end position="171"/>
    </location>
</feature>
<keyword evidence="3 6" id="KW-0812">Transmembrane</keyword>
<feature type="transmembrane region" description="Helical" evidence="8">
    <location>
        <begin position="264"/>
        <end position="285"/>
    </location>
</feature>
<feature type="transmembrane region" description="Helical" evidence="8">
    <location>
        <begin position="306"/>
        <end position="327"/>
    </location>
</feature>
<dbReference type="PANTHER" id="PTHR11432:SF3">
    <property type="entry name" value="NADH-UBIQUINONE OXIDOREDUCTASE CHAIN 1"/>
    <property type="match status" value="1"/>
</dbReference>
<feature type="transmembrane region" description="Helical" evidence="8">
    <location>
        <begin position="183"/>
        <end position="202"/>
    </location>
</feature>
<dbReference type="AlphaFoldDB" id="D2JP82"/>
<comment type="similarity">
    <text evidence="2 6">Belongs to the complex I subunit 1 family.</text>
</comment>
<dbReference type="InterPro" id="IPR001694">
    <property type="entry name" value="NADH_UbQ_OxRdtase_su1/FPO"/>
</dbReference>
<keyword evidence="7 9" id="KW-0496">Mitochondrion</keyword>
<dbReference type="Pfam" id="PF00146">
    <property type="entry name" value="NADHdh"/>
    <property type="match status" value="1"/>
</dbReference>
<comment type="subcellular location">
    <subcellularLocation>
        <location evidence="1">Membrane</location>
        <topology evidence="1">Multi-pass membrane protein</topology>
    </subcellularLocation>
    <subcellularLocation>
        <location evidence="6">Mitochondrion inner membrane</location>
        <topology evidence="6">Multi-pass membrane protein</topology>
    </subcellularLocation>
</comment>
<dbReference type="PANTHER" id="PTHR11432">
    <property type="entry name" value="NADH DEHYDROGENASE SUBUNIT 1"/>
    <property type="match status" value="1"/>
</dbReference>
<evidence type="ECO:0000256" key="8">
    <source>
        <dbReference type="SAM" id="Phobius"/>
    </source>
</evidence>
<gene>
    <name evidence="9" type="primary">nad1</name>
</gene>
<dbReference type="PROSITE" id="PS00667">
    <property type="entry name" value="COMPLEX1_ND1_1"/>
    <property type="match status" value="1"/>
</dbReference>
<dbReference type="RefSeq" id="YP_003359463.1">
    <property type="nucleotide sequence ID" value="NC_013710.1"/>
</dbReference>
<keyword evidence="4 8" id="KW-1133">Transmembrane helix</keyword>
<dbReference type="GO" id="GO:0009060">
    <property type="term" value="P:aerobic respiration"/>
    <property type="evidence" value="ECO:0007669"/>
    <property type="project" value="TreeGrafter"/>
</dbReference>
<evidence type="ECO:0000256" key="5">
    <source>
        <dbReference type="ARBA" id="ARBA00023136"/>
    </source>
</evidence>
<dbReference type="NCBIfam" id="NF004741">
    <property type="entry name" value="PRK06076.1-2"/>
    <property type="match status" value="1"/>
</dbReference>
<dbReference type="GeneID" id="8690508"/>
<feature type="transmembrane region" description="Helical" evidence="8">
    <location>
        <begin position="77"/>
        <end position="100"/>
    </location>
</feature>
<sequence length="329" mass="36407">MIKLIFLLSILLLKSLSIIIPLLISVAYFTIAERKIMGIIQRRKGPNVIGFVGLLQPLADGLKLFTKETILPSDSNTILFLIAPLLTFMLSLMGWCVIPYGNNLIFAELNVGILYLLAVSSLGVYGILIAGWSSNSKYPFLGALRSASQMISYEISIGFVLLSVCACAGSFNLTEIVLAQSGGWYVLPLFPMFIVFNVSMLAETNRHPFDLPEAEAELVSGYNVEYSAMTFALFFLGEYANMLLMSTFNAILFLGGWLSPFSMLPLSGSLWLSGKILLGVVFFILTRATLPRYRYDQLMLLGWKCFLPLSLGYLTFTSSILISFNLLPN</sequence>
<proteinExistence type="inferred from homology"/>
<evidence type="ECO:0000256" key="1">
    <source>
        <dbReference type="ARBA" id="ARBA00004141"/>
    </source>
</evidence>
<feature type="transmembrane region" description="Helical" evidence="8">
    <location>
        <begin position="112"/>
        <end position="132"/>
    </location>
</feature>
<organism evidence="9">
    <name type="scientific">Ulnaria acus</name>
    <dbReference type="NCBI Taxonomy" id="1436140"/>
    <lineage>
        <taxon>Eukaryota</taxon>
        <taxon>Sar</taxon>
        <taxon>Stramenopiles</taxon>
        <taxon>Ochrophyta</taxon>
        <taxon>Bacillariophyta</taxon>
        <taxon>Fragilariophyceae</taxon>
        <taxon>Fragilariophycidae</taxon>
        <taxon>Licmophorales</taxon>
        <taxon>Ulnariaceae</taxon>
        <taxon>Ulnaria</taxon>
    </lineage>
</organism>
<dbReference type="GO" id="GO:0003954">
    <property type="term" value="F:NADH dehydrogenase activity"/>
    <property type="evidence" value="ECO:0007669"/>
    <property type="project" value="TreeGrafter"/>
</dbReference>
<dbReference type="PROSITE" id="PS00668">
    <property type="entry name" value="COMPLEX1_ND1_2"/>
    <property type="match status" value="1"/>
</dbReference>
<evidence type="ECO:0000256" key="3">
    <source>
        <dbReference type="ARBA" id="ARBA00022692"/>
    </source>
</evidence>
<keyword evidence="6" id="KW-0520">NAD</keyword>
<evidence type="ECO:0000256" key="2">
    <source>
        <dbReference type="ARBA" id="ARBA00010535"/>
    </source>
</evidence>
<dbReference type="InterPro" id="IPR018086">
    <property type="entry name" value="NADH_UbQ_OxRdtase_su1_CS"/>
</dbReference>
<comment type="catalytic activity">
    <reaction evidence="7">
        <text>a ubiquinone + NADH + 5 H(+)(in) = a ubiquinol + NAD(+) + 4 H(+)(out)</text>
        <dbReference type="Rhea" id="RHEA:29091"/>
        <dbReference type="Rhea" id="RHEA-COMP:9565"/>
        <dbReference type="Rhea" id="RHEA-COMP:9566"/>
        <dbReference type="ChEBI" id="CHEBI:15378"/>
        <dbReference type="ChEBI" id="CHEBI:16389"/>
        <dbReference type="ChEBI" id="CHEBI:17976"/>
        <dbReference type="ChEBI" id="CHEBI:57540"/>
        <dbReference type="ChEBI" id="CHEBI:57945"/>
        <dbReference type="EC" id="7.1.1.2"/>
    </reaction>
</comment>
<keyword evidence="7" id="KW-0830">Ubiquinone</keyword>
<evidence type="ECO:0000313" key="9">
    <source>
        <dbReference type="EMBL" id="ACX62011.1"/>
    </source>
</evidence>